<dbReference type="EMBL" id="JBHLXJ010000015">
    <property type="protein sequence ID" value="MFC0350911.1"/>
    <property type="molecule type" value="Genomic_DNA"/>
</dbReference>
<gene>
    <name evidence="3" type="ORF">ACFFJH_13930</name>
</gene>
<feature type="signal peptide" evidence="1">
    <location>
        <begin position="1"/>
        <end position="27"/>
    </location>
</feature>
<name>A0ABV6IGF5_9BURK</name>
<protein>
    <submittedName>
        <fullName evidence="3">M28 family peptidase</fullName>
    </submittedName>
</protein>
<dbReference type="InterPro" id="IPR045175">
    <property type="entry name" value="M28_fam"/>
</dbReference>
<feature type="chain" id="PRO_5046790825" evidence="1">
    <location>
        <begin position="28"/>
        <end position="391"/>
    </location>
</feature>
<organism evidence="3 4">
    <name type="scientific">Undibacterium danionis</name>
    <dbReference type="NCBI Taxonomy" id="1812100"/>
    <lineage>
        <taxon>Bacteria</taxon>
        <taxon>Pseudomonadati</taxon>
        <taxon>Pseudomonadota</taxon>
        <taxon>Betaproteobacteria</taxon>
        <taxon>Burkholderiales</taxon>
        <taxon>Oxalobacteraceae</taxon>
        <taxon>Undibacterium</taxon>
    </lineage>
</organism>
<dbReference type="Pfam" id="PF04389">
    <property type="entry name" value="Peptidase_M28"/>
    <property type="match status" value="1"/>
</dbReference>
<dbReference type="Proteomes" id="UP001589844">
    <property type="component" value="Unassembled WGS sequence"/>
</dbReference>
<dbReference type="SUPFAM" id="SSF53187">
    <property type="entry name" value="Zn-dependent exopeptidases"/>
    <property type="match status" value="1"/>
</dbReference>
<evidence type="ECO:0000259" key="2">
    <source>
        <dbReference type="Pfam" id="PF04389"/>
    </source>
</evidence>
<dbReference type="InterPro" id="IPR007484">
    <property type="entry name" value="Peptidase_M28"/>
</dbReference>
<dbReference type="PANTHER" id="PTHR12147:SF26">
    <property type="entry name" value="PEPTIDASE M28 DOMAIN-CONTAINING PROTEIN"/>
    <property type="match status" value="1"/>
</dbReference>
<keyword evidence="4" id="KW-1185">Reference proteome</keyword>
<evidence type="ECO:0000313" key="4">
    <source>
        <dbReference type="Proteomes" id="UP001589844"/>
    </source>
</evidence>
<dbReference type="Gene3D" id="3.40.630.10">
    <property type="entry name" value="Zn peptidases"/>
    <property type="match status" value="1"/>
</dbReference>
<keyword evidence="1" id="KW-0732">Signal</keyword>
<dbReference type="PANTHER" id="PTHR12147">
    <property type="entry name" value="METALLOPEPTIDASE M28 FAMILY MEMBER"/>
    <property type="match status" value="1"/>
</dbReference>
<evidence type="ECO:0000256" key="1">
    <source>
        <dbReference type="SAM" id="SignalP"/>
    </source>
</evidence>
<accession>A0ABV6IGF5</accession>
<comment type="caution">
    <text evidence="3">The sequence shown here is derived from an EMBL/GenBank/DDBJ whole genome shotgun (WGS) entry which is preliminary data.</text>
</comment>
<feature type="domain" description="Peptidase M28" evidence="2">
    <location>
        <begin position="148"/>
        <end position="356"/>
    </location>
</feature>
<evidence type="ECO:0000313" key="3">
    <source>
        <dbReference type="EMBL" id="MFC0350911.1"/>
    </source>
</evidence>
<reference evidence="3 4" key="1">
    <citation type="submission" date="2024-09" db="EMBL/GenBank/DDBJ databases">
        <authorList>
            <person name="Sun Q."/>
            <person name="Mori K."/>
        </authorList>
    </citation>
    <scope>NUCLEOTIDE SEQUENCE [LARGE SCALE GENOMIC DNA]</scope>
    <source>
        <strain evidence="3 4">CCM 8677</strain>
    </source>
</reference>
<dbReference type="RefSeq" id="WP_390213456.1">
    <property type="nucleotide sequence ID" value="NZ_JBHLXJ010000015.1"/>
</dbReference>
<proteinExistence type="predicted"/>
<sequence length="391" mass="42287">MNFKPRCKVLVSILFASSALLSSSIWAQKATVSDKSVAAAATKVATNVAIKPEMKATLDRISAESMRGHLTFLASDLLEGRDTPSRGLDLAAEYIAAQFRIIGLEPAGNEGYFQTADWNVLKKELRRRPGAPVPPPEAEPTSPTIVRNVVGVLRGSDPMLKDTYVLVTAHYDHIGIKANAEGDKIFNGANDDASGTVSVIELAKAFAGMKERPKRSIVFMTFFGEEKGLVGSRYYGKNPIFPIEKTVAGINIEQVGRTDDSEGTQVASVGVTGFDFSEVGAIIKQAGDKTGINVWKHPVNSDKYFGASDNQALADQGIPAHTISVAYGFPDYHGLGDEANKIDYDNMAKVDRAVALAIEHIANSKDAPKWDEKNPKAAKYLEAWKQRNASK</sequence>